<sequence>MIEDWPDVDLPAIKSKKSQGTGSGVKDVYISKWTFFEECSFLDEVIRAKHNTMTNVEEFLDYHVVDNNPDTATETECVRVFRVLQENEANELRDLAQVSSTEEAEDEWNILKKDVANSMRNLGDRNLKEK</sequence>
<gene>
    <name evidence="1" type="ORF">P5673_027058</name>
</gene>
<evidence type="ECO:0000313" key="1">
    <source>
        <dbReference type="EMBL" id="KAK2552036.1"/>
    </source>
</evidence>
<dbReference type="AlphaFoldDB" id="A0AAD9Q056"/>
<comment type="caution">
    <text evidence="1">The sequence shown here is derived from an EMBL/GenBank/DDBJ whole genome shotgun (WGS) entry which is preliminary data.</text>
</comment>
<dbReference type="Proteomes" id="UP001249851">
    <property type="component" value="Unassembled WGS sequence"/>
</dbReference>
<reference evidence="1" key="2">
    <citation type="journal article" date="2023" name="Science">
        <title>Genomic signatures of disease resistance in endangered staghorn corals.</title>
        <authorList>
            <person name="Vollmer S.V."/>
            <person name="Selwyn J.D."/>
            <person name="Despard B.A."/>
            <person name="Roesel C.L."/>
        </authorList>
    </citation>
    <scope>NUCLEOTIDE SEQUENCE</scope>
    <source>
        <strain evidence="1">K2</strain>
    </source>
</reference>
<name>A0AAD9Q056_ACRCE</name>
<organism evidence="1 2">
    <name type="scientific">Acropora cervicornis</name>
    <name type="common">Staghorn coral</name>
    <dbReference type="NCBI Taxonomy" id="6130"/>
    <lineage>
        <taxon>Eukaryota</taxon>
        <taxon>Metazoa</taxon>
        <taxon>Cnidaria</taxon>
        <taxon>Anthozoa</taxon>
        <taxon>Hexacorallia</taxon>
        <taxon>Scleractinia</taxon>
        <taxon>Astrocoeniina</taxon>
        <taxon>Acroporidae</taxon>
        <taxon>Acropora</taxon>
    </lineage>
</organism>
<reference evidence="1" key="1">
    <citation type="journal article" date="2023" name="G3 (Bethesda)">
        <title>Whole genome assembly and annotation of the endangered Caribbean coral Acropora cervicornis.</title>
        <authorList>
            <person name="Selwyn J.D."/>
            <person name="Vollmer S.V."/>
        </authorList>
    </citation>
    <scope>NUCLEOTIDE SEQUENCE</scope>
    <source>
        <strain evidence="1">K2</strain>
    </source>
</reference>
<evidence type="ECO:0000313" key="2">
    <source>
        <dbReference type="Proteomes" id="UP001249851"/>
    </source>
</evidence>
<proteinExistence type="predicted"/>
<keyword evidence="2" id="KW-1185">Reference proteome</keyword>
<protein>
    <submittedName>
        <fullName evidence="1">Uncharacterized protein</fullName>
    </submittedName>
</protein>
<dbReference type="EMBL" id="JARQWQ010000091">
    <property type="protein sequence ID" value="KAK2552036.1"/>
    <property type="molecule type" value="Genomic_DNA"/>
</dbReference>
<accession>A0AAD9Q056</accession>